<evidence type="ECO:0000313" key="3">
    <source>
        <dbReference type="Proteomes" id="UP000305451"/>
    </source>
</evidence>
<dbReference type="GO" id="GO:0004519">
    <property type="term" value="F:endonuclease activity"/>
    <property type="evidence" value="ECO:0007669"/>
    <property type="project" value="UniProtKB-KW"/>
</dbReference>
<name>A0A4S2HFF9_9PROT</name>
<gene>
    <name evidence="2" type="ORF">E5162_05065</name>
</gene>
<accession>A0A4S2HFF9</accession>
<dbReference type="InterPro" id="IPR003615">
    <property type="entry name" value="HNH_nuc"/>
</dbReference>
<dbReference type="SMART" id="SM00507">
    <property type="entry name" value="HNHc"/>
    <property type="match status" value="1"/>
</dbReference>
<feature type="domain" description="HNH nuclease" evidence="1">
    <location>
        <begin position="245"/>
        <end position="304"/>
    </location>
</feature>
<dbReference type="CDD" id="cd00085">
    <property type="entry name" value="HNHc"/>
    <property type="match status" value="1"/>
</dbReference>
<dbReference type="InterPro" id="IPR002711">
    <property type="entry name" value="HNH"/>
</dbReference>
<evidence type="ECO:0000259" key="1">
    <source>
        <dbReference type="SMART" id="SM00507"/>
    </source>
</evidence>
<dbReference type="EMBL" id="SRXV01000001">
    <property type="protein sequence ID" value="TGY94643.1"/>
    <property type="molecule type" value="Genomic_DNA"/>
</dbReference>
<dbReference type="Pfam" id="PF01844">
    <property type="entry name" value="HNH"/>
    <property type="match status" value="1"/>
</dbReference>
<evidence type="ECO:0000313" key="2">
    <source>
        <dbReference type="EMBL" id="TGY94643.1"/>
    </source>
</evidence>
<reference evidence="2 3" key="1">
    <citation type="journal article" date="2013" name="Int. J. Syst. Evol. Microbiol.">
        <title>Marinicauda pacifica gen. nov., sp. nov., a prosthecate alphaproteobacterium of the family Hyphomonadaceae isolated from deep seawater.</title>
        <authorList>
            <person name="Zhang X.Y."/>
            <person name="Li G.W."/>
            <person name="Wang C.S."/>
            <person name="Zhang Y.J."/>
            <person name="Xu X.W."/>
            <person name="Li H."/>
            <person name="Liu A."/>
            <person name="Liu C."/>
            <person name="Xie B.B."/>
            <person name="Qin Q.L."/>
            <person name="Xu Z."/>
            <person name="Chen X.L."/>
            <person name="Zhou B.C."/>
            <person name="Zhang Y.Z."/>
        </authorList>
    </citation>
    <scope>NUCLEOTIDE SEQUENCE [LARGE SCALE GENOMIC DNA]</scope>
    <source>
        <strain evidence="2 3">P-1 km-3</strain>
    </source>
</reference>
<dbReference type="AlphaFoldDB" id="A0A4S2HFF9"/>
<dbReference type="GO" id="GO:0008270">
    <property type="term" value="F:zinc ion binding"/>
    <property type="evidence" value="ECO:0007669"/>
    <property type="project" value="InterPro"/>
</dbReference>
<keyword evidence="2" id="KW-0540">Nuclease</keyword>
<sequence>MAARRWQATGFELQSELRRADILRAFEQFDGGVRPERFGTSVNWTVLHPVSGEPYPAKAIFALATGQSNKDINTRPARRTLAALGFELLKFEEPYKANAEGGWSEAELVAAAEIYANRWEAWRRGDSVNKAAYRREALAGALAARSQSSFERCMQNIAAIVTEDFGLPKLPGYQPLGKVGAGTRVTLAQAFAEALGLHDDDETFSVRVAHAQAALLDQPSGPPPLGRKAPIRSTRQAETFVRDARVAAWVLHQANGRCEGCASLAPFTRPNGSPYLEIHHIHRLADDGPDMVDNTVALCPNCHRRAHFGEHAEHFAAALKTVAVKRAESTR</sequence>
<dbReference type="GO" id="GO:0003676">
    <property type="term" value="F:nucleic acid binding"/>
    <property type="evidence" value="ECO:0007669"/>
    <property type="project" value="InterPro"/>
</dbReference>
<dbReference type="Gene3D" id="1.10.30.50">
    <property type="match status" value="1"/>
</dbReference>
<organism evidence="2 3">
    <name type="scientific">Marinicauda pacifica</name>
    <dbReference type="NCBI Taxonomy" id="1133559"/>
    <lineage>
        <taxon>Bacteria</taxon>
        <taxon>Pseudomonadati</taxon>
        <taxon>Pseudomonadota</taxon>
        <taxon>Alphaproteobacteria</taxon>
        <taxon>Maricaulales</taxon>
        <taxon>Maricaulaceae</taxon>
        <taxon>Marinicauda</taxon>
    </lineage>
</organism>
<dbReference type="Proteomes" id="UP000305451">
    <property type="component" value="Unassembled WGS sequence"/>
</dbReference>
<keyword evidence="2" id="KW-0255">Endonuclease</keyword>
<keyword evidence="2" id="KW-0378">Hydrolase</keyword>
<keyword evidence="3" id="KW-1185">Reference proteome</keyword>
<proteinExistence type="predicted"/>
<comment type="caution">
    <text evidence="2">The sequence shown here is derived from an EMBL/GenBank/DDBJ whole genome shotgun (WGS) entry which is preliminary data.</text>
</comment>
<protein>
    <submittedName>
        <fullName evidence="2">HNH endonuclease</fullName>
    </submittedName>
</protein>